<evidence type="ECO:0000313" key="2">
    <source>
        <dbReference type="Proteomes" id="UP000799118"/>
    </source>
</evidence>
<dbReference type="AlphaFoldDB" id="A0A6A4GWQ4"/>
<sequence>MLFTGASSSVCASTSEPGDGSEYWHVLVNEDGHANLHQTPPLPTPVVSSRSAALLPANGKGFERSHSWTCCKWPCQVQPQCLNFMMSRYTVLDNDGSALTELRCMKGLQICLCCHAMRFLTAYTFYSNKEIFLHALISNASDQIPSASLIDFSMLKTGKDWKQKSIIVTESPLHLYSEAIVHQDRSKWCDNTSLSYPSLDQLSFDSIRTLGSSTGISMPLGSTPTTSCPSWLKSVTLEESPCPTMNGMTTTAMVGGPVDIPPKTLPITWSWMEHSMPVTTA</sequence>
<proteinExistence type="predicted"/>
<evidence type="ECO:0000313" key="1">
    <source>
        <dbReference type="EMBL" id="KAE9389770.1"/>
    </source>
</evidence>
<name>A0A6A4GWQ4_9AGAR</name>
<dbReference type="Proteomes" id="UP000799118">
    <property type="component" value="Unassembled WGS sequence"/>
</dbReference>
<reference evidence="1" key="1">
    <citation type="journal article" date="2019" name="Environ. Microbiol.">
        <title>Fungal ecological strategies reflected in gene transcription - a case study of two litter decomposers.</title>
        <authorList>
            <person name="Barbi F."/>
            <person name="Kohler A."/>
            <person name="Barry K."/>
            <person name="Baskaran P."/>
            <person name="Daum C."/>
            <person name="Fauchery L."/>
            <person name="Ihrmark K."/>
            <person name="Kuo A."/>
            <person name="LaButti K."/>
            <person name="Lipzen A."/>
            <person name="Morin E."/>
            <person name="Grigoriev I.V."/>
            <person name="Henrissat B."/>
            <person name="Lindahl B."/>
            <person name="Martin F."/>
        </authorList>
    </citation>
    <scope>NUCLEOTIDE SEQUENCE</scope>
    <source>
        <strain evidence="1">JB14</strain>
    </source>
</reference>
<keyword evidence="2" id="KW-1185">Reference proteome</keyword>
<accession>A0A6A4GWQ4</accession>
<protein>
    <submittedName>
        <fullName evidence="1">Uncharacterized protein</fullName>
    </submittedName>
</protein>
<gene>
    <name evidence="1" type="ORF">BT96DRAFT_1002920</name>
</gene>
<dbReference type="EMBL" id="ML769683">
    <property type="protein sequence ID" value="KAE9389770.1"/>
    <property type="molecule type" value="Genomic_DNA"/>
</dbReference>
<organism evidence="1 2">
    <name type="scientific">Gymnopus androsaceus JB14</name>
    <dbReference type="NCBI Taxonomy" id="1447944"/>
    <lineage>
        <taxon>Eukaryota</taxon>
        <taxon>Fungi</taxon>
        <taxon>Dikarya</taxon>
        <taxon>Basidiomycota</taxon>
        <taxon>Agaricomycotina</taxon>
        <taxon>Agaricomycetes</taxon>
        <taxon>Agaricomycetidae</taxon>
        <taxon>Agaricales</taxon>
        <taxon>Marasmiineae</taxon>
        <taxon>Omphalotaceae</taxon>
        <taxon>Gymnopus</taxon>
    </lineage>
</organism>